<name>A0ABS4BQW1_9FLAO</name>
<dbReference type="RefSeq" id="WP_209652889.1">
    <property type="nucleotide sequence ID" value="NZ_JAGJCB010000003.1"/>
</dbReference>
<keyword evidence="4" id="KW-0106">Calcium</keyword>
<dbReference type="SUPFAM" id="SSF53649">
    <property type="entry name" value="Alkaline phosphatase-like"/>
    <property type="match status" value="1"/>
</dbReference>
<dbReference type="InterPro" id="IPR000917">
    <property type="entry name" value="Sulfatase_N"/>
</dbReference>
<evidence type="ECO:0000256" key="1">
    <source>
        <dbReference type="ARBA" id="ARBA00008779"/>
    </source>
</evidence>
<dbReference type="PANTHER" id="PTHR42693">
    <property type="entry name" value="ARYLSULFATASE FAMILY MEMBER"/>
    <property type="match status" value="1"/>
</dbReference>
<evidence type="ECO:0000256" key="3">
    <source>
        <dbReference type="ARBA" id="ARBA00022801"/>
    </source>
</evidence>
<proteinExistence type="inferred from homology"/>
<gene>
    <name evidence="7" type="ORF">J8H85_03960</name>
</gene>
<dbReference type="CDD" id="cd16144">
    <property type="entry name" value="ARS_like"/>
    <property type="match status" value="1"/>
</dbReference>
<keyword evidence="3" id="KW-0378">Hydrolase</keyword>
<evidence type="ECO:0000256" key="2">
    <source>
        <dbReference type="ARBA" id="ARBA00022723"/>
    </source>
</evidence>
<sequence length="450" mass="50584">MISYNKPFFGRRVNRKLNSFLVVLCLVINITSCAAQKQEKPNIIIIMADDLGYGDLSCYGSTLINTPHLDNMAAEGIKFTDFHSNGSVCSPTRAALLTGKYQQRVGIDGVVTAKHDRDKGLDTNEKTFAEAVKEAGYVTGMFGKWHVGYQTEFNPINQGFDEYIGYVSGNVDYHSHIDQEGYEDWWYGDKIKNEEGYSTDLITKHSVDFIKRHKNEPFLLYIPHEAPHGPFQGRKSAAIRSLNDGSEEKNKLSDEELNNIYKEMVEVMDEGVGEVMKTLKELKIDKNTLVFFCSDNGASQKVGSNGGLRGYKSTLFEGGHRVSAMAWYPGKIKPNQINNETILTMDLFPTIMDFVGGKQPENIDGISLKNNLIKGEALPQRDLFWGYAGRKAMRQGDWKLILNNKNSEPLLFNLKDDLGENNNLAKQYPDLVKGMLDTLDAWEKDVNASN</sequence>
<dbReference type="InterPro" id="IPR050738">
    <property type="entry name" value="Sulfatase"/>
</dbReference>
<keyword evidence="2" id="KW-0479">Metal-binding</keyword>
<comment type="caution">
    <text evidence="7">The sequence shown here is derived from an EMBL/GenBank/DDBJ whole genome shotgun (WGS) entry which is preliminary data.</text>
</comment>
<protein>
    <submittedName>
        <fullName evidence="7">Sulfatase</fullName>
    </submittedName>
</protein>
<dbReference type="InterPro" id="IPR017850">
    <property type="entry name" value="Alkaline_phosphatase_core_sf"/>
</dbReference>
<dbReference type="Gene3D" id="3.30.1120.10">
    <property type="match status" value="1"/>
</dbReference>
<dbReference type="PANTHER" id="PTHR42693:SF53">
    <property type="entry name" value="ENDO-4-O-SULFATASE"/>
    <property type="match status" value="1"/>
</dbReference>
<dbReference type="Proteomes" id="UP000670776">
    <property type="component" value="Unassembled WGS sequence"/>
</dbReference>
<comment type="similarity">
    <text evidence="1">Belongs to the sulfatase family.</text>
</comment>
<dbReference type="InterPro" id="IPR024607">
    <property type="entry name" value="Sulfatase_CS"/>
</dbReference>
<evidence type="ECO:0000313" key="7">
    <source>
        <dbReference type="EMBL" id="MBP0902973.1"/>
    </source>
</evidence>
<feature type="signal peptide" evidence="5">
    <location>
        <begin position="1"/>
        <end position="34"/>
    </location>
</feature>
<dbReference type="Gene3D" id="3.40.720.10">
    <property type="entry name" value="Alkaline Phosphatase, subunit A"/>
    <property type="match status" value="1"/>
</dbReference>
<dbReference type="Pfam" id="PF00884">
    <property type="entry name" value="Sulfatase"/>
    <property type="match status" value="1"/>
</dbReference>
<accession>A0ABS4BQW1</accession>
<dbReference type="PROSITE" id="PS00523">
    <property type="entry name" value="SULFATASE_1"/>
    <property type="match status" value="1"/>
</dbReference>
<evidence type="ECO:0000256" key="4">
    <source>
        <dbReference type="ARBA" id="ARBA00022837"/>
    </source>
</evidence>
<evidence type="ECO:0000259" key="6">
    <source>
        <dbReference type="Pfam" id="PF00884"/>
    </source>
</evidence>
<feature type="chain" id="PRO_5045088660" evidence="5">
    <location>
        <begin position="35"/>
        <end position="450"/>
    </location>
</feature>
<feature type="domain" description="Sulfatase N-terminal" evidence="6">
    <location>
        <begin position="41"/>
        <end position="356"/>
    </location>
</feature>
<evidence type="ECO:0000313" key="8">
    <source>
        <dbReference type="Proteomes" id="UP000670776"/>
    </source>
</evidence>
<organism evidence="7 8">
    <name type="scientific">Mariniflexile gromovii</name>
    <dbReference type="NCBI Taxonomy" id="362523"/>
    <lineage>
        <taxon>Bacteria</taxon>
        <taxon>Pseudomonadati</taxon>
        <taxon>Bacteroidota</taxon>
        <taxon>Flavobacteriia</taxon>
        <taxon>Flavobacteriales</taxon>
        <taxon>Flavobacteriaceae</taxon>
        <taxon>Mariniflexile</taxon>
    </lineage>
</organism>
<keyword evidence="8" id="KW-1185">Reference proteome</keyword>
<evidence type="ECO:0000256" key="5">
    <source>
        <dbReference type="SAM" id="SignalP"/>
    </source>
</evidence>
<reference evidence="7 8" key="1">
    <citation type="submission" date="2021-04" db="EMBL/GenBank/DDBJ databases">
        <title>Mariniflexile gromovii gen. nov., sp. nov., a gliding bacterium isolated from the sea urchin Strongylocentrotus intermedius.</title>
        <authorList>
            <person name="Ko S."/>
            <person name="Le V."/>
            <person name="Ahn C.-Y."/>
            <person name="Oh H.-M."/>
        </authorList>
    </citation>
    <scope>NUCLEOTIDE SEQUENCE [LARGE SCALE GENOMIC DNA]</scope>
    <source>
        <strain evidence="7 8">KCTC 12570</strain>
    </source>
</reference>
<keyword evidence="5" id="KW-0732">Signal</keyword>
<dbReference type="EMBL" id="JAGJCB010000003">
    <property type="protein sequence ID" value="MBP0902973.1"/>
    <property type="molecule type" value="Genomic_DNA"/>
</dbReference>